<keyword evidence="2" id="KW-0436">Ligase</keyword>
<feature type="domain" description="ATP-grasp" evidence="4">
    <location>
        <begin position="110"/>
        <end position="326"/>
    </location>
</feature>
<dbReference type="SUPFAM" id="SSF55729">
    <property type="entry name" value="Acyl-CoA N-acyltransferases (Nat)"/>
    <property type="match status" value="1"/>
</dbReference>
<dbReference type="EC" id="2.3.1.-" evidence="6"/>
<dbReference type="InterPro" id="IPR011095">
    <property type="entry name" value="Dala_Dala_lig_C"/>
</dbReference>
<comment type="caution">
    <text evidence="6">The sequence shown here is derived from an EMBL/GenBank/DDBJ whole genome shotgun (WGS) entry which is preliminary data.</text>
</comment>
<dbReference type="InterPro" id="IPR000182">
    <property type="entry name" value="GNAT_dom"/>
</dbReference>
<dbReference type="Gene3D" id="3.40.630.30">
    <property type="match status" value="1"/>
</dbReference>
<evidence type="ECO:0000256" key="1">
    <source>
        <dbReference type="ARBA" id="ARBA00010871"/>
    </source>
</evidence>
<dbReference type="SUPFAM" id="SSF56059">
    <property type="entry name" value="Glutathione synthetase ATP-binding domain-like"/>
    <property type="match status" value="1"/>
</dbReference>
<dbReference type="InterPro" id="IPR016181">
    <property type="entry name" value="Acyl_CoA_acyltransferase"/>
</dbReference>
<dbReference type="Pfam" id="PF13302">
    <property type="entry name" value="Acetyltransf_3"/>
    <property type="match status" value="1"/>
</dbReference>
<organism evidence="6 7">
    <name type="scientific">Candidatus Methanocrinis natronophilus</name>
    <dbReference type="NCBI Taxonomy" id="3033396"/>
    <lineage>
        <taxon>Archaea</taxon>
        <taxon>Methanobacteriati</taxon>
        <taxon>Methanobacteriota</taxon>
        <taxon>Stenosarchaea group</taxon>
        <taxon>Methanomicrobia</taxon>
        <taxon>Methanotrichales</taxon>
        <taxon>Methanotrichaceae</taxon>
        <taxon>Methanocrinis</taxon>
    </lineage>
</organism>
<dbReference type="Pfam" id="PF07478">
    <property type="entry name" value="Dala_Dala_lig_C"/>
    <property type="match status" value="1"/>
</dbReference>
<keyword evidence="3" id="KW-0547">Nucleotide-binding</keyword>
<dbReference type="Proteomes" id="UP001220010">
    <property type="component" value="Unassembled WGS sequence"/>
</dbReference>
<keyword evidence="6" id="KW-0808">Transferase</keyword>
<sequence length="518" mass="56871">MKTAILYNIPGEGSARSGAEMGAELEVLETVAGVKEGLEMAGHEAVALRCSLEALFSLKSFDLVFNLAEGFEDDLSAEPKVAGFLELLGVPFTGSSASALEVGRDKGLSKLVLEREGIPTPRFQIFRSADEASSLDRPVMEYPVIAKPVLEDASIGITVDSIARDEADLMAKVRRIIETYRQPAIVEEYIEGREVNAALIIGPGGTELLPISEIVFDLPEGTPRILGFEAKWVEDSPFYQKTVPLCPAPLPEELRYRIEDLARRACAALGVEGYARVDFRIREVDAEPFVLEVNPNPCINPVGSGFARAAAAAGIDYCELVEKIASAALDRWGKDQLWETPEPPPEVFVWRSLAFRRVGAEDGPLLFGWFEDRELTRYMDPSTSLTVDQLTASILCSKDEDYVVMMGDRPIGFASIYERTCCTCEISYLIGDPDCRGLGLGNVVVEGLLEEAFRRLGVRTVFASATVENISSIRALEAAGFRRIGTRRASSMMGEECLDDHLFDIKREEYLSKLTVEG</sequence>
<dbReference type="Gene3D" id="3.30.1490.20">
    <property type="entry name" value="ATP-grasp fold, A domain"/>
    <property type="match status" value="1"/>
</dbReference>
<feature type="domain" description="N-acetyltransferase" evidence="5">
    <location>
        <begin position="353"/>
        <end position="509"/>
    </location>
</feature>
<name>A0ABT5X7M5_9EURY</name>
<dbReference type="GO" id="GO:0016746">
    <property type="term" value="F:acyltransferase activity"/>
    <property type="evidence" value="ECO:0007669"/>
    <property type="project" value="UniProtKB-KW"/>
</dbReference>
<dbReference type="PROSITE" id="PS50975">
    <property type="entry name" value="ATP_GRASP"/>
    <property type="match status" value="1"/>
</dbReference>
<keyword evidence="7" id="KW-1185">Reference proteome</keyword>
<evidence type="ECO:0000256" key="2">
    <source>
        <dbReference type="ARBA" id="ARBA00022598"/>
    </source>
</evidence>
<evidence type="ECO:0000259" key="4">
    <source>
        <dbReference type="PROSITE" id="PS50975"/>
    </source>
</evidence>
<accession>A0ABT5X7M5</accession>
<comment type="similarity">
    <text evidence="1">Belongs to the D-alanine--D-alanine ligase family.</text>
</comment>
<dbReference type="Gene3D" id="3.30.470.20">
    <property type="entry name" value="ATP-grasp fold, B domain"/>
    <property type="match status" value="1"/>
</dbReference>
<dbReference type="InterPro" id="IPR013815">
    <property type="entry name" value="ATP_grasp_subdomain_1"/>
</dbReference>
<keyword evidence="6" id="KW-0012">Acyltransferase</keyword>
<dbReference type="RefSeq" id="WP_316966447.1">
    <property type="nucleotide sequence ID" value="NZ_JARFPK010000017.1"/>
</dbReference>
<dbReference type="InterPro" id="IPR011761">
    <property type="entry name" value="ATP-grasp"/>
</dbReference>
<proteinExistence type="inferred from homology"/>
<dbReference type="EMBL" id="JARFPK010000017">
    <property type="protein sequence ID" value="MDF0590699.1"/>
    <property type="molecule type" value="Genomic_DNA"/>
</dbReference>
<reference evidence="6 7" key="1">
    <citation type="submission" date="2023-03" db="EMBL/GenBank/DDBJ databases">
        <title>WGS of Methanotrichaceae archaeon Mx.</title>
        <authorList>
            <person name="Sorokin D.Y."/>
            <person name="Merkel A.Y."/>
        </authorList>
    </citation>
    <scope>NUCLEOTIDE SEQUENCE [LARGE SCALE GENOMIC DNA]</scope>
    <source>
        <strain evidence="6 7">Mx</strain>
    </source>
</reference>
<evidence type="ECO:0000313" key="7">
    <source>
        <dbReference type="Proteomes" id="UP001220010"/>
    </source>
</evidence>
<dbReference type="Gene3D" id="3.40.50.20">
    <property type="match status" value="1"/>
</dbReference>
<evidence type="ECO:0000313" key="6">
    <source>
        <dbReference type="EMBL" id="MDF0590699.1"/>
    </source>
</evidence>
<evidence type="ECO:0000259" key="5">
    <source>
        <dbReference type="PROSITE" id="PS51186"/>
    </source>
</evidence>
<keyword evidence="3" id="KW-0067">ATP-binding</keyword>
<dbReference type="CDD" id="cd04301">
    <property type="entry name" value="NAT_SF"/>
    <property type="match status" value="1"/>
</dbReference>
<evidence type="ECO:0000256" key="3">
    <source>
        <dbReference type="PROSITE-ProRule" id="PRU00409"/>
    </source>
</evidence>
<dbReference type="PANTHER" id="PTHR23132">
    <property type="entry name" value="D-ALANINE--D-ALANINE LIGASE"/>
    <property type="match status" value="1"/>
</dbReference>
<protein>
    <submittedName>
        <fullName evidence="6">GNAT family N-acetyltransferase</fullName>
        <ecNumber evidence="6">2.3.1.-</ecNumber>
    </submittedName>
</protein>
<gene>
    <name evidence="6" type="ORF">P0O15_05860</name>
</gene>
<dbReference type="PROSITE" id="PS51186">
    <property type="entry name" value="GNAT"/>
    <property type="match status" value="1"/>
</dbReference>
<dbReference type="PANTHER" id="PTHR23132:SF23">
    <property type="entry name" value="D-ALANINE--D-ALANINE LIGASE B"/>
    <property type="match status" value="1"/>
</dbReference>